<evidence type="ECO:0000256" key="7">
    <source>
        <dbReference type="ARBA" id="ARBA00023136"/>
    </source>
</evidence>
<evidence type="ECO:0000313" key="10">
    <source>
        <dbReference type="Proteomes" id="UP001583172"/>
    </source>
</evidence>
<keyword evidence="10" id="KW-1185">Reference proteome</keyword>
<feature type="region of interest" description="Disordered" evidence="8">
    <location>
        <begin position="124"/>
        <end position="198"/>
    </location>
</feature>
<dbReference type="EMBL" id="JAZGSY010000672">
    <property type="protein sequence ID" value="KAL1835423.1"/>
    <property type="molecule type" value="Genomic_DNA"/>
</dbReference>
<comment type="subcellular location">
    <subcellularLocation>
        <location evidence="1">Membrane</location>
        <topology evidence="1">Multi-pass membrane protein</topology>
    </subcellularLocation>
    <subcellularLocation>
        <location evidence="2">Mitochondrion membrane</location>
    </subcellularLocation>
</comment>
<protein>
    <recommendedName>
        <fullName evidence="11">Mitochondrial fusion protein</fullName>
    </recommendedName>
</protein>
<accession>A0ABR3V0X4</accession>
<feature type="region of interest" description="Disordered" evidence="8">
    <location>
        <begin position="419"/>
        <end position="451"/>
    </location>
</feature>
<feature type="compositionally biased region" description="Low complexity" evidence="8">
    <location>
        <begin position="188"/>
        <end position="198"/>
    </location>
</feature>
<feature type="region of interest" description="Disordered" evidence="8">
    <location>
        <begin position="481"/>
        <end position="515"/>
    </location>
</feature>
<reference evidence="9 10" key="1">
    <citation type="journal article" date="2024" name="Commun. Biol.">
        <title>Comparative genomic analysis of thermophilic fungi reveals convergent evolutionary adaptations and gene losses.</title>
        <authorList>
            <person name="Steindorff A.S."/>
            <person name="Aguilar-Pontes M.V."/>
            <person name="Robinson A.J."/>
            <person name="Andreopoulos B."/>
            <person name="LaButti K."/>
            <person name="Kuo A."/>
            <person name="Mondo S."/>
            <person name="Riley R."/>
            <person name="Otillar R."/>
            <person name="Haridas S."/>
            <person name="Lipzen A."/>
            <person name="Grimwood J."/>
            <person name="Schmutz J."/>
            <person name="Clum A."/>
            <person name="Reid I.D."/>
            <person name="Moisan M.C."/>
            <person name="Butler G."/>
            <person name="Nguyen T.T.M."/>
            <person name="Dewar K."/>
            <person name="Conant G."/>
            <person name="Drula E."/>
            <person name="Henrissat B."/>
            <person name="Hansel C."/>
            <person name="Singer S."/>
            <person name="Hutchinson M.I."/>
            <person name="de Vries R.P."/>
            <person name="Natvig D.O."/>
            <person name="Powell A.J."/>
            <person name="Tsang A."/>
            <person name="Grigoriev I.V."/>
        </authorList>
    </citation>
    <scope>NUCLEOTIDE SEQUENCE [LARGE SCALE GENOMIC DNA]</scope>
    <source>
        <strain evidence="9 10">CBS 620.91</strain>
    </source>
</reference>
<evidence type="ECO:0000313" key="9">
    <source>
        <dbReference type="EMBL" id="KAL1835423.1"/>
    </source>
</evidence>
<evidence type="ECO:0000256" key="1">
    <source>
        <dbReference type="ARBA" id="ARBA00004141"/>
    </source>
</evidence>
<evidence type="ECO:0008006" key="11">
    <source>
        <dbReference type="Google" id="ProtNLM"/>
    </source>
</evidence>
<proteinExistence type="predicted"/>
<dbReference type="InterPro" id="IPR018108">
    <property type="entry name" value="MCP_transmembrane"/>
</dbReference>
<gene>
    <name evidence="9" type="ORF">VTJ49DRAFT_6744</name>
</gene>
<sequence>MSRPGPGDVLHCDVMAHHSDGVNPLRPYYIPPSIREAPEPLPTPGPKPFAAQPPPTGRYATKARDIFSDLDYKDYIAEPSPSVVQTVKELLDELLWKYMSVLMAQPFEVAKTIMQIRAQDDPGGLEAAAAAAEEARQRRESQRIQMHDQEAHSEVDSDDESVLFTTAHTPRSPSPVLSRAARRSGQQSPKPSTAPAAKPVLPHQLAIRTPDSVLEVIAQLWQKEGAWGVWKGSHATFVYSVLQSLLENWSRSLLSALFNVPDIGVKSDMDRLVDIASPYPWASLFVAAAAAVITGLALSPLDLVRTRLLITSTASRARRTLSTLRSLPSYFCPGPLVIPTILHSLVHPLLTLSAPLVLRTQFMIDRDMAPTTFSLARFCSSTVALFVKLPLETVLRRGQAAVLSSPEYVRAIDGAAAAAPTVKQKKQQRHGGRRYPLDSDEEEEEEVEEEEKIQQLETIVPLGRYRGLFGTMYSIVNEEGSHAVAPPPSTAGKATPSAGRKGKGGAAAAASSNDRAGVAETVYRRGQGLDGLWRGWKVSWWGLVGLWAAGVLGGGGDGEF</sequence>
<evidence type="ECO:0000256" key="3">
    <source>
        <dbReference type="ARBA" id="ARBA00022692"/>
    </source>
</evidence>
<organism evidence="9 10">
    <name type="scientific">Humicola insolens</name>
    <name type="common">Soft-rot fungus</name>
    <dbReference type="NCBI Taxonomy" id="85995"/>
    <lineage>
        <taxon>Eukaryota</taxon>
        <taxon>Fungi</taxon>
        <taxon>Dikarya</taxon>
        <taxon>Ascomycota</taxon>
        <taxon>Pezizomycotina</taxon>
        <taxon>Sordariomycetes</taxon>
        <taxon>Sordariomycetidae</taxon>
        <taxon>Sordariales</taxon>
        <taxon>Chaetomiaceae</taxon>
        <taxon>Mycothermus</taxon>
    </lineage>
</organism>
<keyword evidence="3" id="KW-0812">Transmembrane</keyword>
<feature type="compositionally biased region" description="Basic residues" evidence="8">
    <location>
        <begin position="423"/>
        <end position="433"/>
    </location>
</feature>
<keyword evidence="7" id="KW-0472">Membrane</keyword>
<evidence type="ECO:0000256" key="8">
    <source>
        <dbReference type="SAM" id="MobiDB-lite"/>
    </source>
</evidence>
<keyword evidence="5" id="KW-0999">Mitochondrion inner membrane</keyword>
<dbReference type="PANTHER" id="PTHR24089">
    <property type="entry name" value="SOLUTE CARRIER FAMILY 25"/>
    <property type="match status" value="1"/>
</dbReference>
<evidence type="ECO:0000256" key="6">
    <source>
        <dbReference type="ARBA" id="ARBA00022989"/>
    </source>
</evidence>
<dbReference type="Proteomes" id="UP001583172">
    <property type="component" value="Unassembled WGS sequence"/>
</dbReference>
<dbReference type="SUPFAM" id="SSF103506">
    <property type="entry name" value="Mitochondrial carrier"/>
    <property type="match status" value="1"/>
</dbReference>
<feature type="compositionally biased region" description="Basic and acidic residues" evidence="8">
    <location>
        <begin position="133"/>
        <end position="155"/>
    </location>
</feature>
<keyword evidence="5" id="KW-0496">Mitochondrion</keyword>
<evidence type="ECO:0000256" key="5">
    <source>
        <dbReference type="ARBA" id="ARBA00022792"/>
    </source>
</evidence>
<feature type="compositionally biased region" description="Acidic residues" evidence="8">
    <location>
        <begin position="438"/>
        <end position="451"/>
    </location>
</feature>
<keyword evidence="4" id="KW-0677">Repeat</keyword>
<evidence type="ECO:0000256" key="2">
    <source>
        <dbReference type="ARBA" id="ARBA00004325"/>
    </source>
</evidence>
<feature type="compositionally biased region" description="Low complexity" evidence="8">
    <location>
        <begin position="506"/>
        <end position="515"/>
    </location>
</feature>
<evidence type="ECO:0000256" key="4">
    <source>
        <dbReference type="ARBA" id="ARBA00022737"/>
    </source>
</evidence>
<keyword evidence="6" id="KW-1133">Transmembrane helix</keyword>
<dbReference type="Gene3D" id="1.50.40.10">
    <property type="entry name" value="Mitochondrial carrier domain"/>
    <property type="match status" value="1"/>
</dbReference>
<dbReference type="InterPro" id="IPR023395">
    <property type="entry name" value="MCP_dom_sf"/>
</dbReference>
<dbReference type="Pfam" id="PF00153">
    <property type="entry name" value="Mito_carr"/>
    <property type="match status" value="1"/>
</dbReference>
<name>A0ABR3V0X4_HUMIN</name>
<comment type="caution">
    <text evidence="9">The sequence shown here is derived from an EMBL/GenBank/DDBJ whole genome shotgun (WGS) entry which is preliminary data.</text>
</comment>